<dbReference type="SUPFAM" id="SSF53901">
    <property type="entry name" value="Thiolase-like"/>
    <property type="match status" value="1"/>
</dbReference>
<gene>
    <name evidence="5" type="ORF">AT15_01875</name>
</gene>
<keyword evidence="6" id="KW-1185">Reference proteome</keyword>
<name>A0A176JZF2_9BACT</name>
<dbReference type="PATRIC" id="fig|1453497.3.peg.372"/>
<evidence type="ECO:0000259" key="3">
    <source>
        <dbReference type="Pfam" id="PF08541"/>
    </source>
</evidence>
<evidence type="ECO:0000259" key="4">
    <source>
        <dbReference type="Pfam" id="PF08545"/>
    </source>
</evidence>
<comment type="caution">
    <text evidence="5">The sequence shown here is derived from an EMBL/GenBank/DDBJ whole genome shotgun (WGS) entry which is preliminary data.</text>
</comment>
<dbReference type="PANTHER" id="PTHR34069:SF2">
    <property type="entry name" value="BETA-KETOACYL-[ACYL-CARRIER-PROTEIN] SYNTHASE III"/>
    <property type="match status" value="1"/>
</dbReference>
<evidence type="ECO:0000256" key="1">
    <source>
        <dbReference type="ARBA" id="ARBA00022679"/>
    </source>
</evidence>
<dbReference type="GO" id="GO:0006633">
    <property type="term" value="P:fatty acid biosynthetic process"/>
    <property type="evidence" value="ECO:0007669"/>
    <property type="project" value="InterPro"/>
</dbReference>
<sequence>MASMVSKELGLNPVLAYDVVSGCTGFLHTLISAISVMKNLKLDSMLIIASEVLSSHIDFSDRDTAILFGDGAGALLIKRIPSDNVILASDFGTDVKKAEDLIIDNLTGNVIKMNGREIFRFAVRTLGKSILKVLQEADISIDELDYFIPHQSNARILASVNREMKIPEEKIISYIGSYGNTASASIPIAIDKAAKEGKLKNGDKILLSGYGAGLSWSSLLIEWRTGEEEKSCILESVFQGYSE</sequence>
<evidence type="ECO:0000256" key="2">
    <source>
        <dbReference type="ARBA" id="ARBA00023315"/>
    </source>
</evidence>
<evidence type="ECO:0008006" key="7">
    <source>
        <dbReference type="Google" id="ProtNLM"/>
    </source>
</evidence>
<dbReference type="EMBL" id="JFHK01000018">
    <property type="protein sequence ID" value="OAA29446.1"/>
    <property type="molecule type" value="Genomic_DNA"/>
</dbReference>
<dbReference type="InterPro" id="IPR013747">
    <property type="entry name" value="ACP_syn_III_C"/>
</dbReference>
<dbReference type="GO" id="GO:0044550">
    <property type="term" value="P:secondary metabolite biosynthetic process"/>
    <property type="evidence" value="ECO:0007669"/>
    <property type="project" value="TreeGrafter"/>
</dbReference>
<feature type="domain" description="Beta-ketoacyl-[acyl-carrier-protein] synthase III C-terminal" evidence="3">
    <location>
        <begin position="134"/>
        <end position="223"/>
    </location>
</feature>
<dbReference type="PANTHER" id="PTHR34069">
    <property type="entry name" value="3-OXOACYL-[ACYL-CARRIER-PROTEIN] SYNTHASE 3"/>
    <property type="match status" value="1"/>
</dbReference>
<proteinExistence type="predicted"/>
<dbReference type="Gene3D" id="3.40.47.10">
    <property type="match status" value="1"/>
</dbReference>
<dbReference type="Pfam" id="PF08541">
    <property type="entry name" value="ACP_syn_III_C"/>
    <property type="match status" value="1"/>
</dbReference>
<dbReference type="CDD" id="cd00830">
    <property type="entry name" value="KAS_III"/>
    <property type="match status" value="1"/>
</dbReference>
<dbReference type="GO" id="GO:0004315">
    <property type="term" value="F:3-oxoacyl-[acyl-carrier-protein] synthase activity"/>
    <property type="evidence" value="ECO:0007669"/>
    <property type="project" value="InterPro"/>
</dbReference>
<reference evidence="5 6" key="1">
    <citation type="submission" date="2014-02" db="EMBL/GenBank/DDBJ databases">
        <title>Kosmotoga genome sequencing.</title>
        <authorList>
            <person name="Pollo S.M."/>
            <person name="Charchuk R."/>
            <person name="Nesbo C.L."/>
        </authorList>
    </citation>
    <scope>NUCLEOTIDE SEQUENCE [LARGE SCALE GENOMIC DNA]</scope>
    <source>
        <strain evidence="5 6">S304</strain>
    </source>
</reference>
<protein>
    <recommendedName>
        <fullName evidence="7">3-oxoacyl-ACP synthase</fullName>
    </recommendedName>
</protein>
<accession>A0A176JZF2</accession>
<dbReference type="InterPro" id="IPR013751">
    <property type="entry name" value="ACP_syn_III_N"/>
</dbReference>
<dbReference type="Proteomes" id="UP000077339">
    <property type="component" value="Unassembled WGS sequence"/>
</dbReference>
<evidence type="ECO:0000313" key="6">
    <source>
        <dbReference type="Proteomes" id="UP000077339"/>
    </source>
</evidence>
<dbReference type="STRING" id="1453497.AT15_01875"/>
<dbReference type="Pfam" id="PF08545">
    <property type="entry name" value="ACP_syn_III"/>
    <property type="match status" value="1"/>
</dbReference>
<keyword evidence="1" id="KW-0808">Transferase</keyword>
<feature type="domain" description="Beta-ketoacyl-[acyl-carrier-protein] synthase III N-terminal" evidence="4">
    <location>
        <begin position="17"/>
        <end position="94"/>
    </location>
</feature>
<organism evidence="5 6">
    <name type="scientific">Kosmotoga arenicorallina S304</name>
    <dbReference type="NCBI Taxonomy" id="1453497"/>
    <lineage>
        <taxon>Bacteria</taxon>
        <taxon>Thermotogati</taxon>
        <taxon>Thermotogota</taxon>
        <taxon>Thermotogae</taxon>
        <taxon>Kosmotogales</taxon>
        <taxon>Kosmotogaceae</taxon>
        <taxon>Kosmotoga</taxon>
    </lineage>
</organism>
<evidence type="ECO:0000313" key="5">
    <source>
        <dbReference type="EMBL" id="OAA29446.1"/>
    </source>
</evidence>
<dbReference type="AlphaFoldDB" id="A0A176JZF2"/>
<keyword evidence="2" id="KW-0012">Acyltransferase</keyword>
<dbReference type="InterPro" id="IPR016039">
    <property type="entry name" value="Thiolase-like"/>
</dbReference>